<dbReference type="Gene3D" id="2.40.10.270">
    <property type="entry name" value="Bacteriophage SPP1 head-tail adaptor protein"/>
    <property type="match status" value="1"/>
</dbReference>
<gene>
    <name evidence="1" type="ORF">J2S18_001057</name>
</gene>
<keyword evidence="2" id="KW-1185">Reference proteome</keyword>
<evidence type="ECO:0000313" key="1">
    <source>
        <dbReference type="EMBL" id="MDQ0149127.1"/>
    </source>
</evidence>
<dbReference type="EMBL" id="JAUSUF010000002">
    <property type="protein sequence ID" value="MDQ0149127.1"/>
    <property type="molecule type" value="Genomic_DNA"/>
</dbReference>
<sequence>MNFYIDPGEFRNLVEIQRYTKGKDDENRPKSNWKSLFVTKAKVMNVRGEEFIEAKGIGSKIAKTFYIRASRSKVITNKDRVLYKGIPYNILYVNDVEDRGRYLEIKTEYIE</sequence>
<dbReference type="NCBIfam" id="TIGR01563">
    <property type="entry name" value="gp16_SPP1"/>
    <property type="match status" value="1"/>
</dbReference>
<name>A0ABT9US41_9FIRM</name>
<organism evidence="1 2">
    <name type="scientific">Eubacterium multiforme</name>
    <dbReference type="NCBI Taxonomy" id="83339"/>
    <lineage>
        <taxon>Bacteria</taxon>
        <taxon>Bacillati</taxon>
        <taxon>Bacillota</taxon>
        <taxon>Clostridia</taxon>
        <taxon>Eubacteriales</taxon>
        <taxon>Eubacteriaceae</taxon>
        <taxon>Eubacterium</taxon>
    </lineage>
</organism>
<evidence type="ECO:0000313" key="2">
    <source>
        <dbReference type="Proteomes" id="UP001228504"/>
    </source>
</evidence>
<protein>
    <submittedName>
        <fullName evidence="1">SPP1 family predicted phage head-tail adaptor</fullName>
    </submittedName>
</protein>
<comment type="caution">
    <text evidence="1">The sequence shown here is derived from an EMBL/GenBank/DDBJ whole genome shotgun (WGS) entry which is preliminary data.</text>
</comment>
<dbReference type="InterPro" id="IPR008767">
    <property type="entry name" value="Phage_SPP1_head-tail_adaptor"/>
</dbReference>
<reference evidence="1 2" key="1">
    <citation type="submission" date="2023-07" db="EMBL/GenBank/DDBJ databases">
        <title>Genomic Encyclopedia of Type Strains, Phase IV (KMG-IV): sequencing the most valuable type-strain genomes for metagenomic binning, comparative biology and taxonomic classification.</title>
        <authorList>
            <person name="Goeker M."/>
        </authorList>
    </citation>
    <scope>NUCLEOTIDE SEQUENCE [LARGE SCALE GENOMIC DNA]</scope>
    <source>
        <strain evidence="1 2">DSM 20694</strain>
    </source>
</reference>
<accession>A0ABT9US41</accession>
<dbReference type="InterPro" id="IPR038666">
    <property type="entry name" value="SSP1_head-tail_sf"/>
</dbReference>
<dbReference type="Pfam" id="PF05521">
    <property type="entry name" value="Phage_HCP"/>
    <property type="match status" value="1"/>
</dbReference>
<dbReference type="RefSeq" id="WP_307484161.1">
    <property type="nucleotide sequence ID" value="NZ_JAUSUF010000002.1"/>
</dbReference>
<proteinExistence type="predicted"/>
<dbReference type="Proteomes" id="UP001228504">
    <property type="component" value="Unassembled WGS sequence"/>
</dbReference>